<evidence type="ECO:0000313" key="8">
    <source>
        <dbReference type="Proteomes" id="UP001271007"/>
    </source>
</evidence>
<organism evidence="7 8">
    <name type="scientific">Extremus antarcticus</name>
    <dbReference type="NCBI Taxonomy" id="702011"/>
    <lineage>
        <taxon>Eukaryota</taxon>
        <taxon>Fungi</taxon>
        <taxon>Dikarya</taxon>
        <taxon>Ascomycota</taxon>
        <taxon>Pezizomycotina</taxon>
        <taxon>Dothideomycetes</taxon>
        <taxon>Dothideomycetidae</taxon>
        <taxon>Mycosphaerellales</taxon>
        <taxon>Extremaceae</taxon>
        <taxon>Extremus</taxon>
    </lineage>
</organism>
<name>A0AAJ0DP16_9PEZI</name>
<dbReference type="AlphaFoldDB" id="A0AAJ0DP16"/>
<keyword evidence="6" id="KW-0687">Ribonucleoprotein</keyword>
<dbReference type="Pfam" id="PF09809">
    <property type="entry name" value="MRP-L27"/>
    <property type="match status" value="1"/>
</dbReference>
<dbReference type="GO" id="GO:0006412">
    <property type="term" value="P:translation"/>
    <property type="evidence" value="ECO:0007669"/>
    <property type="project" value="TreeGrafter"/>
</dbReference>
<evidence type="ECO:0000256" key="2">
    <source>
        <dbReference type="ARBA" id="ARBA00010152"/>
    </source>
</evidence>
<comment type="subcellular location">
    <subcellularLocation>
        <location evidence="1">Mitochondrion</location>
    </subcellularLocation>
</comment>
<evidence type="ECO:0000256" key="1">
    <source>
        <dbReference type="ARBA" id="ARBA00004173"/>
    </source>
</evidence>
<dbReference type="Proteomes" id="UP001271007">
    <property type="component" value="Unassembled WGS sequence"/>
</dbReference>
<evidence type="ECO:0000256" key="5">
    <source>
        <dbReference type="ARBA" id="ARBA00023128"/>
    </source>
</evidence>
<dbReference type="PANTHER" id="PTHR21338:SF0">
    <property type="entry name" value="LARGE RIBOSOMAL SUBUNIT PROTEIN ML41"/>
    <property type="match status" value="1"/>
</dbReference>
<keyword evidence="4 7" id="KW-0689">Ribosomal protein</keyword>
<protein>
    <submittedName>
        <fullName evidence="7">60S ribosomal protein L27, mitochondrial</fullName>
    </submittedName>
</protein>
<proteinExistence type="inferred from homology"/>
<evidence type="ECO:0000313" key="7">
    <source>
        <dbReference type="EMBL" id="KAK3054136.1"/>
    </source>
</evidence>
<dbReference type="EMBL" id="JAWDJX010000013">
    <property type="protein sequence ID" value="KAK3054136.1"/>
    <property type="molecule type" value="Genomic_DNA"/>
</dbReference>
<gene>
    <name evidence="7" type="primary">MRPL27</name>
    <name evidence="7" type="ORF">LTR09_004914</name>
</gene>
<keyword evidence="8" id="KW-1185">Reference proteome</keyword>
<comment type="similarity">
    <text evidence="2">Belongs to the mitochondrion-specific ribosomal protein mL41 family.</text>
</comment>
<dbReference type="PANTHER" id="PTHR21338">
    <property type="entry name" value="MITOCHONDRIAL RIBOSOMAL PROTEIN L41"/>
    <property type="match status" value="1"/>
</dbReference>
<sequence length="103" mass="11846">MHPTPPLFRALRRLPLTTKQGPHNYYKGNRTGSMGQHTKYGGYVIDYRKVRTFVCPDLGDFNLTPFVTKEIKKIRDTFAHVESKNSLDGKSYLEKWKEEGGAI</sequence>
<evidence type="ECO:0000256" key="3">
    <source>
        <dbReference type="ARBA" id="ARBA00022946"/>
    </source>
</evidence>
<evidence type="ECO:0000256" key="6">
    <source>
        <dbReference type="ARBA" id="ARBA00023274"/>
    </source>
</evidence>
<evidence type="ECO:0000256" key="4">
    <source>
        <dbReference type="ARBA" id="ARBA00022980"/>
    </source>
</evidence>
<dbReference type="GO" id="GO:0005762">
    <property type="term" value="C:mitochondrial large ribosomal subunit"/>
    <property type="evidence" value="ECO:0007669"/>
    <property type="project" value="InterPro"/>
</dbReference>
<comment type="caution">
    <text evidence="7">The sequence shown here is derived from an EMBL/GenBank/DDBJ whole genome shotgun (WGS) entry which is preliminary data.</text>
</comment>
<reference evidence="7" key="1">
    <citation type="submission" date="2023-04" db="EMBL/GenBank/DDBJ databases">
        <title>Black Yeasts Isolated from many extreme environments.</title>
        <authorList>
            <person name="Coleine C."/>
            <person name="Stajich J.E."/>
            <person name="Selbmann L."/>
        </authorList>
    </citation>
    <scope>NUCLEOTIDE SEQUENCE</scope>
    <source>
        <strain evidence="7">CCFEE 5312</strain>
    </source>
</reference>
<dbReference type="InterPro" id="IPR019189">
    <property type="entry name" value="Ribosomal_mL41"/>
</dbReference>
<dbReference type="GO" id="GO:0003735">
    <property type="term" value="F:structural constituent of ribosome"/>
    <property type="evidence" value="ECO:0007669"/>
    <property type="project" value="InterPro"/>
</dbReference>
<keyword evidence="3" id="KW-0809">Transit peptide</keyword>
<keyword evidence="5" id="KW-0496">Mitochondrion</keyword>
<accession>A0AAJ0DP16</accession>